<dbReference type="Gene3D" id="3.40.228.10">
    <property type="entry name" value="Dimethylsulfoxide Reductase, domain 2"/>
    <property type="match status" value="1"/>
</dbReference>
<evidence type="ECO:0000256" key="5">
    <source>
        <dbReference type="ARBA" id="ARBA00022505"/>
    </source>
</evidence>
<evidence type="ECO:0000256" key="4">
    <source>
        <dbReference type="ARBA" id="ARBA00022485"/>
    </source>
</evidence>
<dbReference type="GO" id="GO:0030151">
    <property type="term" value="F:molybdenum ion binding"/>
    <property type="evidence" value="ECO:0007669"/>
    <property type="project" value="InterPro"/>
</dbReference>
<reference evidence="11 12" key="1">
    <citation type="submission" date="2020-08" db="EMBL/GenBank/DDBJ databases">
        <title>Genomic Encyclopedia of Type Strains, Phase IV (KMG-IV): sequencing the most valuable type-strain genomes for metagenomic binning, comparative biology and taxonomic classification.</title>
        <authorList>
            <person name="Goeker M."/>
        </authorList>
    </citation>
    <scope>NUCLEOTIDE SEQUENCE [LARGE SCALE GENOMIC DNA]</scope>
    <source>
        <strain evidence="11 12">DSM 26736</strain>
    </source>
</reference>
<dbReference type="GO" id="GO:0051539">
    <property type="term" value="F:4 iron, 4 sulfur cluster binding"/>
    <property type="evidence" value="ECO:0007669"/>
    <property type="project" value="UniProtKB-KW"/>
</dbReference>
<organism evidence="11 12">
    <name type="scientific">Sphingomonas xinjiangensis</name>
    <dbReference type="NCBI Taxonomy" id="643568"/>
    <lineage>
        <taxon>Bacteria</taxon>
        <taxon>Pseudomonadati</taxon>
        <taxon>Pseudomonadota</taxon>
        <taxon>Alphaproteobacteria</taxon>
        <taxon>Sphingomonadales</taxon>
        <taxon>Sphingomonadaceae</taxon>
        <taxon>Sphingomonas</taxon>
    </lineage>
</organism>
<evidence type="ECO:0000256" key="9">
    <source>
        <dbReference type="ARBA" id="ARBA00023014"/>
    </source>
</evidence>
<dbReference type="InterPro" id="IPR009010">
    <property type="entry name" value="Asp_de-COase-like_dom_sf"/>
</dbReference>
<dbReference type="AlphaFoldDB" id="A0A840YNZ8"/>
<dbReference type="CDD" id="cd02767">
    <property type="entry name" value="MopB_ydeP"/>
    <property type="match status" value="1"/>
</dbReference>
<accession>A0A840YNZ8</accession>
<keyword evidence="9" id="KW-0411">Iron-sulfur</keyword>
<keyword evidence="4" id="KW-0004">4Fe-4S</keyword>
<keyword evidence="7" id="KW-0560">Oxidoreductase</keyword>
<keyword evidence="12" id="KW-1185">Reference proteome</keyword>
<evidence type="ECO:0000313" key="12">
    <source>
        <dbReference type="Proteomes" id="UP000527143"/>
    </source>
</evidence>
<dbReference type="Gene3D" id="3.40.50.740">
    <property type="match status" value="1"/>
</dbReference>
<dbReference type="Pfam" id="PF00384">
    <property type="entry name" value="Molybdopterin"/>
    <property type="match status" value="1"/>
</dbReference>
<dbReference type="InterPro" id="IPR037951">
    <property type="entry name" value="MopB_CT_YdeP"/>
</dbReference>
<name>A0A840YNZ8_9SPHN</name>
<dbReference type="InterPro" id="IPR006656">
    <property type="entry name" value="Mopterin_OxRdtase"/>
</dbReference>
<comment type="cofactor">
    <cofactor evidence="1">
        <name>Mo-bis(molybdopterin guanine dinucleotide)</name>
        <dbReference type="ChEBI" id="CHEBI:60539"/>
    </cofactor>
</comment>
<feature type="domain" description="Molybdopterin oxidoreductase" evidence="10">
    <location>
        <begin position="111"/>
        <end position="437"/>
    </location>
</feature>
<dbReference type="SUPFAM" id="SSF53706">
    <property type="entry name" value="Formate dehydrogenase/DMSO reductase, domains 1-3"/>
    <property type="match status" value="1"/>
</dbReference>
<keyword evidence="6" id="KW-0479">Metal-binding</keyword>
<dbReference type="EMBL" id="JACIJF010000001">
    <property type="protein sequence ID" value="MBB5709372.1"/>
    <property type="molecule type" value="Genomic_DNA"/>
</dbReference>
<comment type="cofactor">
    <cofactor evidence="2">
        <name>[4Fe-4S] cluster</name>
        <dbReference type="ChEBI" id="CHEBI:49883"/>
    </cofactor>
</comment>
<gene>
    <name evidence="11" type="ORF">FHT02_000578</name>
</gene>
<dbReference type="GO" id="GO:0008863">
    <property type="term" value="F:formate dehydrogenase (NAD+) activity"/>
    <property type="evidence" value="ECO:0007669"/>
    <property type="project" value="InterPro"/>
</dbReference>
<proteinExistence type="inferred from homology"/>
<dbReference type="SUPFAM" id="SSF50692">
    <property type="entry name" value="ADC-like"/>
    <property type="match status" value="1"/>
</dbReference>
<dbReference type="PANTHER" id="PTHR43105:SF4">
    <property type="entry name" value="PROTEIN YDEP"/>
    <property type="match status" value="1"/>
</dbReference>
<evidence type="ECO:0000256" key="3">
    <source>
        <dbReference type="ARBA" id="ARBA00010312"/>
    </source>
</evidence>
<keyword evidence="5" id="KW-0500">Molybdenum</keyword>
<dbReference type="CDD" id="cd02787">
    <property type="entry name" value="MopB_CT_ydeP"/>
    <property type="match status" value="1"/>
</dbReference>
<dbReference type="NCBIfam" id="TIGR01701">
    <property type="entry name" value="Fdhalpha-like"/>
    <property type="match status" value="1"/>
</dbReference>
<dbReference type="Proteomes" id="UP000527143">
    <property type="component" value="Unassembled WGS sequence"/>
</dbReference>
<dbReference type="RefSeq" id="WP_184084004.1">
    <property type="nucleotide sequence ID" value="NZ_JACIJF010000001.1"/>
</dbReference>
<protein>
    <submittedName>
        <fullName evidence="11">Molybdopterin-dependent oxidoreductase alpha subunit</fullName>
    </submittedName>
</protein>
<comment type="caution">
    <text evidence="11">The sequence shown here is derived from an EMBL/GenBank/DDBJ whole genome shotgun (WGS) entry which is preliminary data.</text>
</comment>
<evidence type="ECO:0000259" key="10">
    <source>
        <dbReference type="Pfam" id="PF00384"/>
    </source>
</evidence>
<evidence type="ECO:0000313" key="11">
    <source>
        <dbReference type="EMBL" id="MBB5709372.1"/>
    </source>
</evidence>
<keyword evidence="8" id="KW-0408">Iron</keyword>
<dbReference type="GO" id="GO:0016020">
    <property type="term" value="C:membrane"/>
    <property type="evidence" value="ECO:0007669"/>
    <property type="project" value="TreeGrafter"/>
</dbReference>
<evidence type="ECO:0000256" key="8">
    <source>
        <dbReference type="ARBA" id="ARBA00023004"/>
    </source>
</evidence>
<sequence length="762" mass="84138">MRDDAEDTVHYDKPSGGWGSVRGISLIAGKEGISPGALDTLRRQNKPGGFMCVSCAWTKPASPHPFEFCENGAKATLWELTSRRCTPEFFAEHTVSELKTWRDYDLEQVGRLTHPMRYDHASDKYVPASWDEAFQTIGNELRVLDPKSAVFYASGRASLETSYLWALFARLYGHNNLPDSSNMCHETTSVGLKKVIGSPVGTCVLEDFEKCDAIFFFGQNTGSNSPRFLHPLQEAKRRGCRIVTFNPVQERGLIAFTNPQSPIEMVTGKQTEISDLYFQVRPGGDIAAILGLCKHVLARETSQWEQEQRHLLDVDFIEQHTHGFAAFAEMAKEISWDVIEHESGIARADLEAAADIYCNAKNVIGVYGMGVTQHVLGSQTIGMLINLLLLRGNLGREGAGISPVRGHSNVQGQRTVGITEKPELVPIKALKKLFDFDPPTQKGMNTVEACEGIIAGTVQAFLGLGGNFLRAIPEREKMEAAWVKMRLTVQIATKLNRSHLINGQVAYLLPCLGRSEEDMQATGAQIVTMEDSMSCIHGSISRRTPASEHLRSELEIVAGIAKKTLAAHPKVRWDDWVGEYAQVRDLIEATYPEEFADFNARVFTPGGFYRGNAARERIWKTESGKADFTMPTALNACGFDDAPGRYRLITMRSNDQFNTTIYGYSDRLRGIEGTRDVLLMNHDEIAKAGLSEGQIVALVSDAEDGVHREVGGLTVTPFSLPNGCVGAYYPEMNPLIALSHHDQLSKTPAAKSVPVRIKADAR</sequence>
<evidence type="ECO:0000256" key="1">
    <source>
        <dbReference type="ARBA" id="ARBA00001942"/>
    </source>
</evidence>
<evidence type="ECO:0000256" key="7">
    <source>
        <dbReference type="ARBA" id="ARBA00023002"/>
    </source>
</evidence>
<dbReference type="InterPro" id="IPR050123">
    <property type="entry name" value="Prok_molybdopt-oxidoreductase"/>
</dbReference>
<dbReference type="InterPro" id="IPR010046">
    <property type="entry name" value="Mopterin_OxRdtse_a_bac"/>
</dbReference>
<dbReference type="PIRSF" id="PIRSF000144">
    <property type="entry name" value="CbbBc"/>
    <property type="match status" value="1"/>
</dbReference>
<dbReference type="PANTHER" id="PTHR43105">
    <property type="entry name" value="RESPIRATORY NITRATE REDUCTASE"/>
    <property type="match status" value="1"/>
</dbReference>
<dbReference type="InterPro" id="IPR041953">
    <property type="entry name" value="YdeP_MopB"/>
</dbReference>
<comment type="similarity">
    <text evidence="3">Belongs to the prokaryotic molybdopterin-containing oxidoreductase family.</text>
</comment>
<evidence type="ECO:0000256" key="6">
    <source>
        <dbReference type="ARBA" id="ARBA00022723"/>
    </source>
</evidence>
<evidence type="ECO:0000256" key="2">
    <source>
        <dbReference type="ARBA" id="ARBA00001966"/>
    </source>
</evidence>